<dbReference type="EMBL" id="BAABME010003657">
    <property type="protein sequence ID" value="GAA0159673.1"/>
    <property type="molecule type" value="Genomic_DNA"/>
</dbReference>
<comment type="cofactor">
    <cofactor evidence="1">
        <name>Zn(2+)</name>
        <dbReference type="ChEBI" id="CHEBI:29105"/>
    </cofactor>
</comment>
<protein>
    <recommendedName>
        <fullName evidence="8">Riboflavin biosynthesis protein PYRD, chloroplastic</fullName>
        <ecNumber evidence="3">3.5.4.26</ecNumber>
    </recommendedName>
</protein>
<evidence type="ECO:0000256" key="7">
    <source>
        <dbReference type="ARBA" id="ARBA00058389"/>
    </source>
</evidence>
<dbReference type="GO" id="GO:0008270">
    <property type="term" value="F:zinc ion binding"/>
    <property type="evidence" value="ECO:0007669"/>
    <property type="project" value="InterPro"/>
</dbReference>
<dbReference type="GO" id="GO:0009231">
    <property type="term" value="P:riboflavin biosynthetic process"/>
    <property type="evidence" value="ECO:0007669"/>
    <property type="project" value="InterPro"/>
</dbReference>
<keyword evidence="5" id="KW-0378">Hydrolase</keyword>
<dbReference type="Pfam" id="PF00383">
    <property type="entry name" value="dCMP_cyt_deam_1"/>
    <property type="match status" value="1"/>
</dbReference>
<dbReference type="InterPro" id="IPR016193">
    <property type="entry name" value="Cytidine_deaminase-like"/>
</dbReference>
<evidence type="ECO:0000256" key="4">
    <source>
        <dbReference type="ARBA" id="ARBA00022723"/>
    </source>
</evidence>
<keyword evidence="6" id="KW-0862">Zinc</keyword>
<dbReference type="CDD" id="cd01284">
    <property type="entry name" value="Riboflavin_deaminase-reductase"/>
    <property type="match status" value="1"/>
</dbReference>
<dbReference type="PROSITE" id="PS51747">
    <property type="entry name" value="CYT_DCMP_DEAMINASES_2"/>
    <property type="match status" value="1"/>
</dbReference>
<comment type="function">
    <text evidence="7">Monofunctional pyrimidine deaminase involved in the riboflavin biosynthesis pathway. Also has a reductase domain that lacks catalytically essential substrate-binding residues.</text>
</comment>
<comment type="caution">
    <text evidence="10">The sequence shown here is derived from an EMBL/GenBank/DDBJ whole genome shotgun (WGS) entry which is preliminary data.</text>
</comment>
<dbReference type="AlphaFoldDB" id="A0AAV3Q901"/>
<sequence>MYALKTPMSISNISISNFCTPSNVSASLMLPSVTRGSQTPISGQEICSSPKWWVYRNPIDLRNCCGLACGSYSACSYSHFLDNQVQRFELSLKSKSRLCNTVKKAGRNTTNFVMCSGSEEVHDDGYYMRRCVELARTAVGFTSPNPMVGCIIVKDDKIVGQGFHPKAGQPHAEVFALRDAGDMAENATAYVTLEPCNHYGRTPPCTEALIKAKVKKVVVGMVDPNPIVASKGVQRLRDAGIDVTVCVEEELCKKMLEAYTHTMLTGNPFVTLRYSVSVNGQVLDHLGEKVMDSGGYYSKLLQEYDSVIYSSALLSHKFSLPESKEPGANQPLQVVLAKSPPSLQICDFTGSKMAIFTENETTGVPDISQNGIEVVVSGHQRLTSILEYCSRQGHCSLLLDLRGNSADFKEILQEGFENNLFKKVVAEVQPLWVEKQEEPWNLLGKQLQLKNLTSRVLGGSVLLEGYFC</sequence>
<dbReference type="InterPro" id="IPR002125">
    <property type="entry name" value="CMP_dCMP_dom"/>
</dbReference>
<evidence type="ECO:0000256" key="5">
    <source>
        <dbReference type="ARBA" id="ARBA00022801"/>
    </source>
</evidence>
<feature type="domain" description="CMP/dCMP-type deaminase" evidence="9">
    <location>
        <begin position="122"/>
        <end position="244"/>
    </location>
</feature>
<dbReference type="SUPFAM" id="SSF53597">
    <property type="entry name" value="Dihydrofolate reductase-like"/>
    <property type="match status" value="1"/>
</dbReference>
<reference evidence="10 11" key="1">
    <citation type="submission" date="2024-01" db="EMBL/GenBank/DDBJ databases">
        <title>The complete chloroplast genome sequence of Lithospermum erythrorhizon: insights into the phylogenetic relationship among Boraginaceae species and the maternal lineages of purple gromwells.</title>
        <authorList>
            <person name="Okada T."/>
            <person name="Watanabe K."/>
        </authorList>
    </citation>
    <scope>NUCLEOTIDE SEQUENCE [LARGE SCALE GENOMIC DNA]</scope>
</reference>
<evidence type="ECO:0000256" key="8">
    <source>
        <dbReference type="ARBA" id="ARBA00070721"/>
    </source>
</evidence>
<dbReference type="EC" id="3.5.4.26" evidence="3"/>
<evidence type="ECO:0000313" key="11">
    <source>
        <dbReference type="Proteomes" id="UP001454036"/>
    </source>
</evidence>
<keyword evidence="4" id="KW-0479">Metal-binding</keyword>
<evidence type="ECO:0000259" key="9">
    <source>
        <dbReference type="PROSITE" id="PS51747"/>
    </source>
</evidence>
<evidence type="ECO:0000256" key="1">
    <source>
        <dbReference type="ARBA" id="ARBA00001947"/>
    </source>
</evidence>
<dbReference type="Gene3D" id="3.40.140.10">
    <property type="entry name" value="Cytidine Deaminase, domain 2"/>
    <property type="match status" value="1"/>
</dbReference>
<evidence type="ECO:0000256" key="2">
    <source>
        <dbReference type="ARBA" id="ARBA00004882"/>
    </source>
</evidence>
<proteinExistence type="predicted"/>
<dbReference type="InterPro" id="IPR016192">
    <property type="entry name" value="APOBEC/CMP_deaminase_Zn-bd"/>
</dbReference>
<dbReference type="FunFam" id="3.40.140.10:FF:000025">
    <property type="entry name" value="Riboflavin biosynthesis protein RibD"/>
    <property type="match status" value="1"/>
</dbReference>
<dbReference type="NCBIfam" id="TIGR00326">
    <property type="entry name" value="eubact_ribD"/>
    <property type="match status" value="1"/>
</dbReference>
<dbReference type="Proteomes" id="UP001454036">
    <property type="component" value="Unassembled WGS sequence"/>
</dbReference>
<dbReference type="InterPro" id="IPR004794">
    <property type="entry name" value="Eubact_RibD"/>
</dbReference>
<dbReference type="Gene3D" id="3.40.430.10">
    <property type="entry name" value="Dihydrofolate Reductase, subunit A"/>
    <property type="match status" value="1"/>
</dbReference>
<evidence type="ECO:0000313" key="10">
    <source>
        <dbReference type="EMBL" id="GAA0159673.1"/>
    </source>
</evidence>
<comment type="pathway">
    <text evidence="2">Cofactor biosynthesis; riboflavin biosynthesis; 5-amino-6-(D-ribitylamino)uracil from GTP: step 2/4.</text>
</comment>
<dbReference type="PANTHER" id="PTHR11079">
    <property type="entry name" value="CYTOSINE DEAMINASE FAMILY MEMBER"/>
    <property type="match status" value="1"/>
</dbReference>
<gene>
    <name evidence="10" type="ORF">LIER_16393</name>
</gene>
<name>A0AAV3Q901_LITER</name>
<keyword evidence="11" id="KW-1185">Reference proteome</keyword>
<dbReference type="PANTHER" id="PTHR11079:SF162">
    <property type="entry name" value="RIBOFLAVIN BIOSYNTHESIS PROTEIN PYRD, CHLOROPLASTIC"/>
    <property type="match status" value="1"/>
</dbReference>
<dbReference type="SUPFAM" id="SSF53927">
    <property type="entry name" value="Cytidine deaminase-like"/>
    <property type="match status" value="1"/>
</dbReference>
<evidence type="ECO:0000256" key="6">
    <source>
        <dbReference type="ARBA" id="ARBA00022833"/>
    </source>
</evidence>
<accession>A0AAV3Q901</accession>
<organism evidence="10 11">
    <name type="scientific">Lithospermum erythrorhizon</name>
    <name type="common">Purple gromwell</name>
    <name type="synonym">Lithospermum officinale var. erythrorhizon</name>
    <dbReference type="NCBI Taxonomy" id="34254"/>
    <lineage>
        <taxon>Eukaryota</taxon>
        <taxon>Viridiplantae</taxon>
        <taxon>Streptophyta</taxon>
        <taxon>Embryophyta</taxon>
        <taxon>Tracheophyta</taxon>
        <taxon>Spermatophyta</taxon>
        <taxon>Magnoliopsida</taxon>
        <taxon>eudicotyledons</taxon>
        <taxon>Gunneridae</taxon>
        <taxon>Pentapetalae</taxon>
        <taxon>asterids</taxon>
        <taxon>lamiids</taxon>
        <taxon>Boraginales</taxon>
        <taxon>Boraginaceae</taxon>
        <taxon>Boraginoideae</taxon>
        <taxon>Lithospermeae</taxon>
        <taxon>Lithospermum</taxon>
    </lineage>
</organism>
<dbReference type="InterPro" id="IPR024072">
    <property type="entry name" value="DHFR-like_dom_sf"/>
</dbReference>
<dbReference type="PROSITE" id="PS00903">
    <property type="entry name" value="CYT_DCMP_DEAMINASES_1"/>
    <property type="match status" value="1"/>
</dbReference>
<dbReference type="GO" id="GO:0008835">
    <property type="term" value="F:diaminohydroxyphosphoribosylaminopyrimidine deaminase activity"/>
    <property type="evidence" value="ECO:0007669"/>
    <property type="project" value="UniProtKB-EC"/>
</dbReference>
<evidence type="ECO:0000256" key="3">
    <source>
        <dbReference type="ARBA" id="ARBA00012766"/>
    </source>
</evidence>